<dbReference type="InterPro" id="IPR001387">
    <property type="entry name" value="Cro/C1-type_HTH"/>
</dbReference>
<dbReference type="Pfam" id="PF00356">
    <property type="entry name" value="LacI"/>
    <property type="match status" value="1"/>
</dbReference>
<feature type="domain" description="HTH lacI-type" evidence="4">
    <location>
        <begin position="6"/>
        <end position="61"/>
    </location>
</feature>
<evidence type="ECO:0000259" key="4">
    <source>
        <dbReference type="PROSITE" id="PS50932"/>
    </source>
</evidence>
<dbReference type="SUPFAM" id="SSF53822">
    <property type="entry name" value="Periplasmic binding protein-like I"/>
    <property type="match status" value="1"/>
</dbReference>
<dbReference type="GO" id="GO:0000976">
    <property type="term" value="F:transcription cis-regulatory region binding"/>
    <property type="evidence" value="ECO:0007669"/>
    <property type="project" value="TreeGrafter"/>
</dbReference>
<gene>
    <name evidence="6" type="ORF">CSX02_05130</name>
</gene>
<dbReference type="PRINTS" id="PR00036">
    <property type="entry name" value="HTHLACI"/>
</dbReference>
<dbReference type="InterPro" id="IPR010982">
    <property type="entry name" value="Lambda_DNA-bd_dom_sf"/>
</dbReference>
<name>A0A2G3E3U2_9FIRM</name>
<evidence type="ECO:0000313" key="6">
    <source>
        <dbReference type="EMBL" id="PHU37967.1"/>
    </source>
</evidence>
<keyword evidence="3" id="KW-0804">Transcription</keyword>
<keyword evidence="2" id="KW-0238">DNA-binding</keyword>
<dbReference type="Proteomes" id="UP000224563">
    <property type="component" value="Unassembled WGS sequence"/>
</dbReference>
<dbReference type="EMBL" id="PDYG01000019">
    <property type="protein sequence ID" value="PHU37967.1"/>
    <property type="molecule type" value="Genomic_DNA"/>
</dbReference>
<dbReference type="SMART" id="SM00354">
    <property type="entry name" value="HTH_LACI"/>
    <property type="match status" value="1"/>
</dbReference>
<organism evidence="6 7">
    <name type="scientific">Agathobacter ruminis</name>
    <dbReference type="NCBI Taxonomy" id="1712665"/>
    <lineage>
        <taxon>Bacteria</taxon>
        <taxon>Bacillati</taxon>
        <taxon>Bacillota</taxon>
        <taxon>Clostridia</taxon>
        <taxon>Lachnospirales</taxon>
        <taxon>Lachnospiraceae</taxon>
        <taxon>Agathobacter</taxon>
    </lineage>
</organism>
<dbReference type="InterPro" id="IPR000843">
    <property type="entry name" value="HTH_LacI"/>
</dbReference>
<dbReference type="Gene3D" id="1.10.260.40">
    <property type="entry name" value="lambda repressor-like DNA-binding domains"/>
    <property type="match status" value="1"/>
</dbReference>
<dbReference type="AlphaFoldDB" id="A0A2G3E3U2"/>
<evidence type="ECO:0000259" key="5">
    <source>
        <dbReference type="PROSITE" id="PS50943"/>
    </source>
</evidence>
<dbReference type="PROSITE" id="PS50943">
    <property type="entry name" value="HTH_CROC1"/>
    <property type="match status" value="1"/>
</dbReference>
<feature type="domain" description="HTH cro/C1-type" evidence="5">
    <location>
        <begin position="5"/>
        <end position="51"/>
    </location>
</feature>
<dbReference type="PROSITE" id="PS00356">
    <property type="entry name" value="HTH_LACI_1"/>
    <property type="match status" value="1"/>
</dbReference>
<keyword evidence="1" id="KW-0805">Transcription regulation</keyword>
<sequence length="344" mass="38143">MKGDNMNLKDIAREAGVSAVTVSNVINGNHHKVSQETIERVMKIIEEHDYRPNAMARSLASKKSRIIAVVIPNLSDDDDFASSPYYAHMLSHLEKYIRSRGYYMMTRCVGACGEVVSLFSTWNVDGIVFLGPYDKEEDAILAKLKVPMVFVDSYNTRKDIANVGIDDHKGGYLMGRYLIGLGHREIAFVTPKMEESGVIRSRYEGFVEACKEQNVPFTGENVFIASTFYEEGVRVGKQIPFDKKKFTAVAAMSDLLAFGVMKGLHLTGVRIPEDISVIGFDGLPECDYAYPQLTSISQNIVEKANRAGELLFQMVEDSKDVAANIILDVELKDGDSVAPMKTGV</sequence>
<evidence type="ECO:0000256" key="2">
    <source>
        <dbReference type="ARBA" id="ARBA00023125"/>
    </source>
</evidence>
<dbReference type="Gene3D" id="3.40.50.2300">
    <property type="match status" value="2"/>
</dbReference>
<dbReference type="CDD" id="cd01392">
    <property type="entry name" value="HTH_LacI"/>
    <property type="match status" value="1"/>
</dbReference>
<dbReference type="SUPFAM" id="SSF47413">
    <property type="entry name" value="lambda repressor-like DNA-binding domains"/>
    <property type="match status" value="1"/>
</dbReference>
<keyword evidence="7" id="KW-1185">Reference proteome</keyword>
<dbReference type="InterPro" id="IPR028082">
    <property type="entry name" value="Peripla_BP_I"/>
</dbReference>
<evidence type="ECO:0000313" key="7">
    <source>
        <dbReference type="Proteomes" id="UP000224563"/>
    </source>
</evidence>
<dbReference type="Pfam" id="PF13377">
    <property type="entry name" value="Peripla_BP_3"/>
    <property type="match status" value="1"/>
</dbReference>
<dbReference type="PANTHER" id="PTHR30146:SF24">
    <property type="entry name" value="XYLOSE OPERON REGULATORY PROTEIN"/>
    <property type="match status" value="1"/>
</dbReference>
<reference evidence="6 7" key="1">
    <citation type="submission" date="2017-10" db="EMBL/GenBank/DDBJ databases">
        <title>Resolving the taxonomy of Roseburia spp., Eubacterium rectale and Agathobacter spp. through phylogenomic analysis.</title>
        <authorList>
            <person name="Sheridan P.O."/>
            <person name="Walker A.W."/>
            <person name="Duncan S.H."/>
            <person name="Scott K.P."/>
            <person name="Toole P.W.O."/>
            <person name="Luis P."/>
            <person name="Flint H.J."/>
        </authorList>
    </citation>
    <scope>NUCLEOTIDE SEQUENCE [LARGE SCALE GENOMIC DNA]</scope>
    <source>
        <strain evidence="6 7">JK623</strain>
    </source>
</reference>
<evidence type="ECO:0000256" key="1">
    <source>
        <dbReference type="ARBA" id="ARBA00023015"/>
    </source>
</evidence>
<comment type="caution">
    <text evidence="6">The sequence shown here is derived from an EMBL/GenBank/DDBJ whole genome shotgun (WGS) entry which is preliminary data.</text>
</comment>
<proteinExistence type="predicted"/>
<dbReference type="PROSITE" id="PS50932">
    <property type="entry name" value="HTH_LACI_2"/>
    <property type="match status" value="1"/>
</dbReference>
<protein>
    <submittedName>
        <fullName evidence="6">LacI family transcriptional regulator</fullName>
    </submittedName>
</protein>
<dbReference type="InterPro" id="IPR046335">
    <property type="entry name" value="LacI/GalR-like_sensor"/>
</dbReference>
<evidence type="ECO:0000256" key="3">
    <source>
        <dbReference type="ARBA" id="ARBA00023163"/>
    </source>
</evidence>
<accession>A0A2G3E3U2</accession>
<reference evidence="6 7" key="2">
    <citation type="submission" date="2017-10" db="EMBL/GenBank/DDBJ databases">
        <authorList>
            <person name="Banno H."/>
            <person name="Chua N.-H."/>
        </authorList>
    </citation>
    <scope>NUCLEOTIDE SEQUENCE [LARGE SCALE GENOMIC DNA]</scope>
    <source>
        <strain evidence="6 7">JK623</strain>
    </source>
</reference>
<dbReference type="GO" id="GO:0003700">
    <property type="term" value="F:DNA-binding transcription factor activity"/>
    <property type="evidence" value="ECO:0007669"/>
    <property type="project" value="TreeGrafter"/>
</dbReference>
<dbReference type="PANTHER" id="PTHR30146">
    <property type="entry name" value="LACI-RELATED TRANSCRIPTIONAL REPRESSOR"/>
    <property type="match status" value="1"/>
</dbReference>
<dbReference type="CDD" id="cd06267">
    <property type="entry name" value="PBP1_LacI_sugar_binding-like"/>
    <property type="match status" value="1"/>
</dbReference>